<keyword evidence="2" id="KW-1185">Reference proteome</keyword>
<protein>
    <submittedName>
        <fullName evidence="1">Uncharacterized protein</fullName>
    </submittedName>
</protein>
<dbReference type="Proteomes" id="UP000037982">
    <property type="component" value="Unassembled WGS sequence"/>
</dbReference>
<comment type="caution">
    <text evidence="1">The sequence shown here is derived from an EMBL/GenBank/DDBJ whole genome shotgun (WGS) entry which is preliminary data.</text>
</comment>
<reference evidence="2" key="1">
    <citation type="submission" date="2015-07" db="EMBL/GenBank/DDBJ databases">
        <authorList>
            <person name="Ju K.-S."/>
            <person name="Doroghazi J.R."/>
            <person name="Metcalf W.W."/>
        </authorList>
    </citation>
    <scope>NUCLEOTIDE SEQUENCE [LARGE SCALE GENOMIC DNA]</scope>
    <source>
        <strain evidence="2">NRRL ISP-5002</strain>
    </source>
</reference>
<proteinExistence type="predicted"/>
<accession>A0A0N0XTN4</accession>
<dbReference type="RefSeq" id="WP_053925692.1">
    <property type="nucleotide sequence ID" value="NZ_LGKG01000148.1"/>
</dbReference>
<name>A0A0N0XTN4_9ACTN</name>
<evidence type="ECO:0000313" key="2">
    <source>
        <dbReference type="Proteomes" id="UP000037982"/>
    </source>
</evidence>
<organism evidence="1 2">
    <name type="scientific">Streptomyces chattanoogensis</name>
    <dbReference type="NCBI Taxonomy" id="66876"/>
    <lineage>
        <taxon>Bacteria</taxon>
        <taxon>Bacillati</taxon>
        <taxon>Actinomycetota</taxon>
        <taxon>Actinomycetes</taxon>
        <taxon>Kitasatosporales</taxon>
        <taxon>Streptomycetaceae</taxon>
        <taxon>Streptomyces</taxon>
    </lineage>
</organism>
<dbReference type="PATRIC" id="fig|66876.3.peg.5299"/>
<evidence type="ECO:0000313" key="1">
    <source>
        <dbReference type="EMBL" id="KPC61376.1"/>
    </source>
</evidence>
<dbReference type="EMBL" id="LGKG01000148">
    <property type="protein sequence ID" value="KPC61376.1"/>
    <property type="molecule type" value="Genomic_DNA"/>
</dbReference>
<sequence length="208" mass="22619">MAGFRALAQQVRNPGLVAAQRRTALRKCLERFAPYGHRATWHHLCTRAGIVAHDRNPDPERLVAALAELEEARTVWLAYEQEFAARRRREKHDGIRQPGALDDWHRRTWGGCDIVPCESPQRHPAARLAVVLRSMIAAMESGRPRRDCPVCGGTRFAWLPESADCPASGPACRECGVVAPVSVLTSEALREALAAAGRAGGAGAFAAA</sequence>
<dbReference type="AlphaFoldDB" id="A0A0N0XTN4"/>
<gene>
    <name evidence="1" type="ORF">ADL29_24170</name>
</gene>